<dbReference type="InterPro" id="IPR029068">
    <property type="entry name" value="Glyas_Bleomycin-R_OHBP_Dase"/>
</dbReference>
<sequence>MQTDIKRQFELKQVALVAEDIESALSDLTNVLGLSICVRNLAVEQFGLVNALMAFGETFIEVVSPSQPNTAAGRLLDKRKGNGGYMVLVQTDDLKSHKNNINIKGIEAVYEANPDGVKLMHLHPKELGAILSFDELELAEHWIWAGDNYKEVQGSELVNKITGVVIQGDDPQKVAQKWAAAFNLPFDEVDNVYSLNLDDGIIRFEAIADGRGPGVSGVILNTKNPDEILSRAANRNLIHDKQSVIICGTKFYV</sequence>
<dbReference type="InterPro" id="IPR025870">
    <property type="entry name" value="Glyoxalase-like_dom"/>
</dbReference>
<dbReference type="AlphaFoldDB" id="A0A2A5B6M4"/>
<name>A0A2A5B6M4_9GAMM</name>
<organism evidence="2 3">
    <name type="scientific">SAR86 cluster bacterium</name>
    <dbReference type="NCBI Taxonomy" id="2030880"/>
    <lineage>
        <taxon>Bacteria</taxon>
        <taxon>Pseudomonadati</taxon>
        <taxon>Pseudomonadota</taxon>
        <taxon>Gammaproteobacteria</taxon>
        <taxon>SAR86 cluster</taxon>
    </lineage>
</organism>
<dbReference type="Gene3D" id="3.10.180.10">
    <property type="entry name" value="2,3-Dihydroxybiphenyl 1,2-Dioxygenase, domain 1"/>
    <property type="match status" value="1"/>
</dbReference>
<dbReference type="EMBL" id="NVVJ01000010">
    <property type="protein sequence ID" value="PCJ26686.1"/>
    <property type="molecule type" value="Genomic_DNA"/>
</dbReference>
<dbReference type="Pfam" id="PF13468">
    <property type="entry name" value="Glyoxalase_3"/>
    <property type="match status" value="1"/>
</dbReference>
<protein>
    <recommendedName>
        <fullName evidence="1">Glyoxalase-like domain-containing protein</fullName>
    </recommendedName>
</protein>
<gene>
    <name evidence="2" type="ORF">COA96_05040</name>
</gene>
<dbReference type="Proteomes" id="UP000218327">
    <property type="component" value="Unassembled WGS sequence"/>
</dbReference>
<evidence type="ECO:0000259" key="1">
    <source>
        <dbReference type="Pfam" id="PF13468"/>
    </source>
</evidence>
<evidence type="ECO:0000313" key="2">
    <source>
        <dbReference type="EMBL" id="PCJ26686.1"/>
    </source>
</evidence>
<evidence type="ECO:0000313" key="3">
    <source>
        <dbReference type="Proteomes" id="UP000218327"/>
    </source>
</evidence>
<accession>A0A2A5B6M4</accession>
<proteinExistence type="predicted"/>
<comment type="caution">
    <text evidence="2">The sequence shown here is derived from an EMBL/GenBank/DDBJ whole genome shotgun (WGS) entry which is preliminary data.</text>
</comment>
<dbReference type="SUPFAM" id="SSF54593">
    <property type="entry name" value="Glyoxalase/Bleomycin resistance protein/Dihydroxybiphenyl dioxygenase"/>
    <property type="match status" value="1"/>
</dbReference>
<feature type="domain" description="Glyoxalase-like" evidence="1">
    <location>
        <begin position="15"/>
        <end position="181"/>
    </location>
</feature>
<reference evidence="3" key="1">
    <citation type="submission" date="2017-08" db="EMBL/GenBank/DDBJ databases">
        <title>A dynamic microbial community with high functional redundancy inhabits the cold, oxic subseafloor aquifer.</title>
        <authorList>
            <person name="Tully B.J."/>
            <person name="Wheat C.G."/>
            <person name="Glazer B.T."/>
            <person name="Huber J.A."/>
        </authorList>
    </citation>
    <scope>NUCLEOTIDE SEQUENCE [LARGE SCALE GENOMIC DNA]</scope>
</reference>